<dbReference type="Pfam" id="PF14559">
    <property type="entry name" value="TPR_19"/>
    <property type="match status" value="2"/>
</dbReference>
<dbReference type="InterPro" id="IPR019734">
    <property type="entry name" value="TPR_rpt"/>
</dbReference>
<comment type="caution">
    <text evidence="2">The sequence shown here is derived from an EMBL/GenBank/DDBJ whole genome shotgun (WGS) entry which is preliminary data.</text>
</comment>
<evidence type="ECO:0000313" key="2">
    <source>
        <dbReference type="EMBL" id="TXB63292.1"/>
    </source>
</evidence>
<organism evidence="2 3">
    <name type="scientific">Phaeodactylibacter luteus</name>
    <dbReference type="NCBI Taxonomy" id="1564516"/>
    <lineage>
        <taxon>Bacteria</taxon>
        <taxon>Pseudomonadati</taxon>
        <taxon>Bacteroidota</taxon>
        <taxon>Saprospiria</taxon>
        <taxon>Saprospirales</taxon>
        <taxon>Haliscomenobacteraceae</taxon>
        <taxon>Phaeodactylibacter</taxon>
    </lineage>
</organism>
<feature type="repeat" description="TPR" evidence="1">
    <location>
        <begin position="84"/>
        <end position="117"/>
    </location>
</feature>
<keyword evidence="3" id="KW-1185">Reference proteome</keyword>
<proteinExistence type="predicted"/>
<dbReference type="Proteomes" id="UP000321580">
    <property type="component" value="Unassembled WGS sequence"/>
</dbReference>
<gene>
    <name evidence="2" type="ORF">FRY97_09945</name>
</gene>
<dbReference type="SUPFAM" id="SSF48452">
    <property type="entry name" value="TPR-like"/>
    <property type="match status" value="2"/>
</dbReference>
<protein>
    <submittedName>
        <fullName evidence="2">Tetratricopeptide repeat protein</fullName>
    </submittedName>
</protein>
<dbReference type="AlphaFoldDB" id="A0A5C6RPH0"/>
<dbReference type="Pfam" id="PF13432">
    <property type="entry name" value="TPR_16"/>
    <property type="match status" value="2"/>
</dbReference>
<evidence type="ECO:0000313" key="3">
    <source>
        <dbReference type="Proteomes" id="UP000321580"/>
    </source>
</evidence>
<sequence>MTKLQCAKPPQASLYGLSLKAVLLCTFVLFNWAPALAQEEGRTNEDAIKLQELLIEASREKVLGNYESAAKILESVLEKDAENSAASFELARAYEALGETQKCLSFAEKAVKMSPDNTWFLRYLADIQEGAGQYKKAAATYERIVALSPNDEQNHYRLALMYVRAREIKLALGVYDDIEKKYGISEELVRKKHALYVGRGDDKKAAQELQRLIEAFPANMGYRHLLAGFFEQIGDQEAAREVYQSILQLDPGNAKAQMALAGQSAQTNEDLQFIRELRAPFLQADADIDLKIARLRPFLEQVAETGDSSIANAALELSTILEEVHPFQAKSFAISGDFLFLSGRKEEALPHYQKALELDKTVFMIWEQVMYIYEQTFQFEELANFSEACMDYFPNQPVVYYMNGLALYHLERYPDALSALRQGAFMAGGNTMAAIQILTAQGLVYEAQGKKDKADTAFGEALGKDKAAPPTLSRLASVLAERGENLSEAVAMAQKAVDLQPGIAEYEANLGWALYQQKDYAKAQQWLTAALGHGGQRSPNILERAGDTAYQLRQAEKASRLWKEAVEAGGASKELLQKAASGKLVEQ</sequence>
<accession>A0A5C6RPH0</accession>
<feature type="repeat" description="TPR" evidence="1">
    <location>
        <begin position="118"/>
        <end position="151"/>
    </location>
</feature>
<dbReference type="Gene3D" id="1.25.40.10">
    <property type="entry name" value="Tetratricopeptide repeat domain"/>
    <property type="match status" value="4"/>
</dbReference>
<reference evidence="2 3" key="1">
    <citation type="submission" date="2019-08" db="EMBL/GenBank/DDBJ databases">
        <title>Genome of Phaeodactylibacter luteus.</title>
        <authorList>
            <person name="Bowman J.P."/>
        </authorList>
    </citation>
    <scope>NUCLEOTIDE SEQUENCE [LARGE SCALE GENOMIC DNA]</scope>
    <source>
        <strain evidence="2 3">KCTC 42180</strain>
    </source>
</reference>
<dbReference type="EMBL" id="VOOR01000017">
    <property type="protein sequence ID" value="TXB63292.1"/>
    <property type="molecule type" value="Genomic_DNA"/>
</dbReference>
<dbReference type="RefSeq" id="WP_147167364.1">
    <property type="nucleotide sequence ID" value="NZ_VOOR01000017.1"/>
</dbReference>
<name>A0A5C6RPH0_9BACT</name>
<dbReference type="Pfam" id="PF13181">
    <property type="entry name" value="TPR_8"/>
    <property type="match status" value="1"/>
</dbReference>
<dbReference type="InterPro" id="IPR011990">
    <property type="entry name" value="TPR-like_helical_dom_sf"/>
</dbReference>
<dbReference type="OrthoDB" id="9814220at2"/>
<feature type="repeat" description="TPR" evidence="1">
    <location>
        <begin position="329"/>
        <end position="362"/>
    </location>
</feature>
<keyword evidence="1" id="KW-0802">TPR repeat</keyword>
<evidence type="ECO:0000256" key="1">
    <source>
        <dbReference type="PROSITE-ProRule" id="PRU00339"/>
    </source>
</evidence>
<dbReference type="PROSITE" id="PS50005">
    <property type="entry name" value="TPR"/>
    <property type="match status" value="3"/>
</dbReference>
<dbReference type="PANTHER" id="PTHR12558">
    <property type="entry name" value="CELL DIVISION CYCLE 16,23,27"/>
    <property type="match status" value="1"/>
</dbReference>
<dbReference type="PANTHER" id="PTHR12558:SF13">
    <property type="entry name" value="CELL DIVISION CYCLE PROTEIN 27 HOMOLOG"/>
    <property type="match status" value="1"/>
</dbReference>
<dbReference type="SMART" id="SM00028">
    <property type="entry name" value="TPR"/>
    <property type="match status" value="8"/>
</dbReference>